<reference evidence="2 3" key="1">
    <citation type="submission" date="2018-05" db="EMBL/GenBank/DDBJ databases">
        <title>Complete Genome Sequences of Extremely Thermoacidophilic, Metal-Mobilizing Type-Strain Members of the Archaeal Family Sulfolobaceae: Acidianus brierleyi DSM-1651T, Acidianus sulfidivorans DSM-18786T, Metallosphaera hakonensis DSM-7519T, and Metallosphaera prunae DSM-10039T.</title>
        <authorList>
            <person name="Counts J.A."/>
            <person name="Kelly R.M."/>
        </authorList>
    </citation>
    <scope>NUCLEOTIDE SEQUENCE [LARGE SCALE GENOMIC DNA]</scope>
    <source>
        <strain evidence="2 3">DSM 1651</strain>
    </source>
</reference>
<proteinExistence type="predicted"/>
<evidence type="ECO:0000256" key="1">
    <source>
        <dbReference type="SAM" id="Phobius"/>
    </source>
</evidence>
<keyword evidence="1" id="KW-0472">Membrane</keyword>
<dbReference type="KEGG" id="abri:DFR85_15780"/>
<dbReference type="OrthoDB" id="43839at2157"/>
<name>A0A2U9IIF6_9CREN</name>
<feature type="transmembrane region" description="Helical" evidence="1">
    <location>
        <begin position="12"/>
        <end position="37"/>
    </location>
</feature>
<feature type="transmembrane region" description="Helical" evidence="1">
    <location>
        <begin position="43"/>
        <end position="64"/>
    </location>
</feature>
<accession>A0A2U9IIF6</accession>
<evidence type="ECO:0000313" key="3">
    <source>
        <dbReference type="Proteomes" id="UP000248044"/>
    </source>
</evidence>
<dbReference type="RefSeq" id="WP_110271700.1">
    <property type="nucleotide sequence ID" value="NZ_CP029289.2"/>
</dbReference>
<organism evidence="2 3">
    <name type="scientific">Acidianus brierleyi</name>
    <dbReference type="NCBI Taxonomy" id="41673"/>
    <lineage>
        <taxon>Archaea</taxon>
        <taxon>Thermoproteota</taxon>
        <taxon>Thermoprotei</taxon>
        <taxon>Sulfolobales</taxon>
        <taxon>Sulfolobaceae</taxon>
        <taxon>Acidianus</taxon>
    </lineage>
</organism>
<keyword evidence="3" id="KW-1185">Reference proteome</keyword>
<keyword evidence="1" id="KW-1133">Transmembrane helix</keyword>
<gene>
    <name evidence="2" type="ORF">DFR85_15780</name>
</gene>
<dbReference type="EMBL" id="CP029289">
    <property type="protein sequence ID" value="AWR95822.1"/>
    <property type="molecule type" value="Genomic_DNA"/>
</dbReference>
<dbReference type="Proteomes" id="UP000248044">
    <property type="component" value="Chromosome"/>
</dbReference>
<sequence>MAGVKFARRVLGSVIAAIGVSMWIADLMLVFTLPYSLYEDDTLVALVPISGLILVVGGLLLGLWN</sequence>
<dbReference type="GeneID" id="36833646"/>
<protein>
    <submittedName>
        <fullName evidence="2">SepZ protein</fullName>
    </submittedName>
</protein>
<keyword evidence="1" id="KW-0812">Transmembrane</keyword>
<dbReference type="AlphaFoldDB" id="A0A2U9IIF6"/>
<evidence type="ECO:0000313" key="2">
    <source>
        <dbReference type="EMBL" id="AWR95822.1"/>
    </source>
</evidence>